<keyword evidence="1" id="KW-0472">Membrane</keyword>
<organism evidence="3 4">
    <name type="scientific">Tigriopus californicus</name>
    <name type="common">Marine copepod</name>
    <dbReference type="NCBI Taxonomy" id="6832"/>
    <lineage>
        <taxon>Eukaryota</taxon>
        <taxon>Metazoa</taxon>
        <taxon>Ecdysozoa</taxon>
        <taxon>Arthropoda</taxon>
        <taxon>Crustacea</taxon>
        <taxon>Multicrustacea</taxon>
        <taxon>Hexanauplia</taxon>
        <taxon>Copepoda</taxon>
        <taxon>Harpacticoida</taxon>
        <taxon>Harpacticidae</taxon>
        <taxon>Tigriopus</taxon>
    </lineage>
</organism>
<protein>
    <recommendedName>
        <fullName evidence="2">Serpin domain-containing protein</fullName>
    </recommendedName>
</protein>
<dbReference type="AlphaFoldDB" id="A0A553NVR4"/>
<feature type="transmembrane region" description="Helical" evidence="1">
    <location>
        <begin position="16"/>
        <end position="34"/>
    </location>
</feature>
<gene>
    <name evidence="3" type="ORF">TCAL_05082</name>
</gene>
<proteinExistence type="predicted"/>
<evidence type="ECO:0000313" key="4">
    <source>
        <dbReference type="Proteomes" id="UP000318571"/>
    </source>
</evidence>
<accession>A0A553NVR4</accession>
<comment type="caution">
    <text evidence="3">The sequence shown here is derived from an EMBL/GenBank/DDBJ whole genome shotgun (WGS) entry which is preliminary data.</text>
</comment>
<dbReference type="EMBL" id="VCGU01000010">
    <property type="protein sequence ID" value="TRY69514.1"/>
    <property type="molecule type" value="Genomic_DNA"/>
</dbReference>
<dbReference type="InterPro" id="IPR036186">
    <property type="entry name" value="Serpin_sf"/>
</dbReference>
<name>A0A553NVR4_TIGCA</name>
<evidence type="ECO:0000256" key="1">
    <source>
        <dbReference type="SAM" id="Phobius"/>
    </source>
</evidence>
<keyword evidence="1" id="KW-0812">Transmembrane</keyword>
<reference evidence="3 4" key="1">
    <citation type="journal article" date="2018" name="Nat. Ecol. Evol.">
        <title>Genomic signatures of mitonuclear coevolution across populations of Tigriopus californicus.</title>
        <authorList>
            <person name="Barreto F.S."/>
            <person name="Watson E.T."/>
            <person name="Lima T.G."/>
            <person name="Willett C.S."/>
            <person name="Edmands S."/>
            <person name="Li W."/>
            <person name="Burton R.S."/>
        </authorList>
    </citation>
    <scope>NUCLEOTIDE SEQUENCE [LARGE SCALE GENOMIC DNA]</scope>
    <source>
        <strain evidence="3 4">San Diego</strain>
    </source>
</reference>
<dbReference type="Proteomes" id="UP000318571">
    <property type="component" value="Chromosome 1"/>
</dbReference>
<dbReference type="InterPro" id="IPR023796">
    <property type="entry name" value="Serpin_dom"/>
</dbReference>
<keyword evidence="4" id="KW-1185">Reference proteome</keyword>
<evidence type="ECO:0000313" key="3">
    <source>
        <dbReference type="EMBL" id="TRY69514.1"/>
    </source>
</evidence>
<dbReference type="Pfam" id="PF00079">
    <property type="entry name" value="Serpin"/>
    <property type="match status" value="1"/>
</dbReference>
<keyword evidence="1" id="KW-1133">Transmembrane helix</keyword>
<feature type="domain" description="Serpin" evidence="2">
    <location>
        <begin position="229"/>
        <end position="393"/>
    </location>
</feature>
<sequence length="400" mass="46431">MSVQFYDQKQRKYQKITECLLICVVALSIFSVFFSENLRQERIAKNGKCLNPRFVNRSAGPIQMTQRLWEYFFMPRVETEFIMSPVLLYEVMERLAFFSRGFTRVQMQQALALPCQPLDDLVHKYESNSKIFIHEGSELTDQFRSLWNLQSDDISYQERKFDEFYLHSPYPPPSMFLLFQGENLEAKTAIGTTMRWPIPDLAHITNDSETTPFNMTDMYIPAHILESIDPESCYRIITMPMNPPGFSFVLFRPKSFCSYEKLLHELGKLDLVTLLHHKHGPKAGKPIRISFAPFILSSSLNLNLPLQSLTVVDMYNREEAQFANIFKCEAATLQLTLKDVVHEAEIQLNEQSFPFRHLAPESDLGQHVETETICGKFLFFVMDDLKWVPLLFGEKISQGC</sequence>
<dbReference type="SUPFAM" id="SSF56574">
    <property type="entry name" value="Serpins"/>
    <property type="match status" value="1"/>
</dbReference>
<evidence type="ECO:0000259" key="2">
    <source>
        <dbReference type="Pfam" id="PF00079"/>
    </source>
</evidence>